<feature type="transmembrane region" description="Helical" evidence="1">
    <location>
        <begin position="64"/>
        <end position="80"/>
    </location>
</feature>
<reference evidence="2" key="1">
    <citation type="submission" date="2022-02" db="EMBL/GenBank/DDBJ databases">
        <title>The genome sequence of Ruegeria sp. 1NDH52C.</title>
        <authorList>
            <person name="Du J."/>
        </authorList>
    </citation>
    <scope>NUCLEOTIDE SEQUENCE</scope>
    <source>
        <strain evidence="2">1NDH52C</strain>
    </source>
</reference>
<feature type="transmembrane region" description="Helical" evidence="1">
    <location>
        <begin position="36"/>
        <end position="57"/>
    </location>
</feature>
<dbReference type="EMBL" id="JAKOEM010000002">
    <property type="protein sequence ID" value="MCG6557424.1"/>
    <property type="molecule type" value="Genomic_DNA"/>
</dbReference>
<proteinExistence type="predicted"/>
<feature type="transmembrane region" description="Helical" evidence="1">
    <location>
        <begin position="100"/>
        <end position="120"/>
    </location>
</feature>
<protein>
    <submittedName>
        <fullName evidence="2">Uncharacterized protein</fullName>
    </submittedName>
</protein>
<keyword evidence="1" id="KW-1133">Transmembrane helix</keyword>
<keyword evidence="3" id="KW-1185">Reference proteome</keyword>
<evidence type="ECO:0000313" key="2">
    <source>
        <dbReference type="EMBL" id="MCG6557424.1"/>
    </source>
</evidence>
<feature type="transmembrane region" description="Helical" evidence="1">
    <location>
        <begin position="7"/>
        <end position="30"/>
    </location>
</feature>
<evidence type="ECO:0000256" key="1">
    <source>
        <dbReference type="SAM" id="Phobius"/>
    </source>
</evidence>
<dbReference type="RefSeq" id="WP_234176367.1">
    <property type="nucleotide sequence ID" value="NZ_JAKOEM010000002.1"/>
</dbReference>
<evidence type="ECO:0000313" key="3">
    <source>
        <dbReference type="Proteomes" id="UP001165279"/>
    </source>
</evidence>
<dbReference type="Proteomes" id="UP001165279">
    <property type="component" value="Unassembled WGS sequence"/>
</dbReference>
<organism evidence="2 3">
    <name type="scientific">Ruegeria alba</name>
    <dbReference type="NCBI Taxonomy" id="2916756"/>
    <lineage>
        <taxon>Bacteria</taxon>
        <taxon>Pseudomonadati</taxon>
        <taxon>Pseudomonadota</taxon>
        <taxon>Alphaproteobacteria</taxon>
        <taxon>Rhodobacterales</taxon>
        <taxon>Roseobacteraceae</taxon>
        <taxon>Ruegeria</taxon>
    </lineage>
</organism>
<accession>A0ABS9NU23</accession>
<name>A0ABS9NU23_9RHOB</name>
<gene>
    <name evidence="2" type="ORF">MB818_04400</name>
</gene>
<keyword evidence="1" id="KW-0472">Membrane</keyword>
<comment type="caution">
    <text evidence="2">The sequence shown here is derived from an EMBL/GenBank/DDBJ whole genome shotgun (WGS) entry which is preliminary data.</text>
</comment>
<sequence>MTRFDHILIPGFVLLASALLIQISGLTLLLGAHPWWAQKVIWIGLPIGIGLAMTAWALRLPRPLRQLGFGLSTFVAFLIAEAGKTQFTASVAENIAAGQTWYLGWIATCALITATLASLFRYSQ</sequence>
<keyword evidence="1" id="KW-0812">Transmembrane</keyword>